<accession>A0AAJ0BKN2</accession>
<dbReference type="SUPFAM" id="SSF50978">
    <property type="entry name" value="WD40 repeat-like"/>
    <property type="match status" value="1"/>
</dbReference>
<evidence type="ECO:0000313" key="3">
    <source>
        <dbReference type="Proteomes" id="UP001239445"/>
    </source>
</evidence>
<dbReference type="Proteomes" id="UP001239445">
    <property type="component" value="Unassembled WGS sequence"/>
</dbReference>
<name>A0AAJ0BKN2_9PEZI</name>
<proteinExistence type="predicted"/>
<dbReference type="InterPro" id="IPR036047">
    <property type="entry name" value="F-box-like_dom_sf"/>
</dbReference>
<keyword evidence="3" id="KW-1185">Reference proteome</keyword>
<organism evidence="2 3">
    <name type="scientific">Echria macrotheca</name>
    <dbReference type="NCBI Taxonomy" id="438768"/>
    <lineage>
        <taxon>Eukaryota</taxon>
        <taxon>Fungi</taxon>
        <taxon>Dikarya</taxon>
        <taxon>Ascomycota</taxon>
        <taxon>Pezizomycotina</taxon>
        <taxon>Sordariomycetes</taxon>
        <taxon>Sordariomycetidae</taxon>
        <taxon>Sordariales</taxon>
        <taxon>Schizotheciaceae</taxon>
        <taxon>Echria</taxon>
    </lineage>
</organism>
<evidence type="ECO:0000313" key="2">
    <source>
        <dbReference type="EMBL" id="KAK1759700.1"/>
    </source>
</evidence>
<dbReference type="AlphaFoldDB" id="A0AAJ0BKN2"/>
<dbReference type="PROSITE" id="PS50181">
    <property type="entry name" value="FBOX"/>
    <property type="match status" value="1"/>
</dbReference>
<sequence>MKPTLSDLPGDVLVIVIKHLDAARDLRALALMNRRLSRLISNEGWRIFVRNRFNSLSIPVPSTSGGLSWRQLADSLTWQSRCWDRRALQFQSLRPDAPSQRSNSRRSGSFQPIVQAHFDLDTQEEMVLWGAGEEIVARYRQRARPDDPGWVKWARSGGAEMGYVAGRDDVTAMSILKDGTAYNGDRAFLTGRDNGELTLLSAELDRFGQTLVRFDTGSSGDPELGTALNPWPERNGIGSVDIVPVNSESLIAAATKSAVLVYKVPSDDATDVSPLARYGLTDLPAARDINFDQATLCHATWMGQGDTLALALKGSSQPLQYISITPSGWSLHAASKNARLESSYGIEYGNICPHSLQPVKPESSSKGGTSLLLSAWRDGTCRLQDLRTPSAFDMVYQDDVDPTAMMEVLMTYGTERFVGGGMDGGSIRIFDFRWNKGYYHTLGLPCADKVPHPTPGQPLLKDPANFSSDRAFTGSRCDHVLGKACRWHGLSRHAYNRPNARFLLARAIQKTQILHDEIAIWSLSRASDVSPNFYIGTSGGIVEANLEPFGNERVGDPNFGFDGWRDSTAVGVGYSSKALDPRFMETGDGRLGGREDRSYTLPPLWAVKTEFGSEGRNYQQDPHQRLDDQFNVITGQWRTSNSGTGAGR</sequence>
<dbReference type="EMBL" id="MU839828">
    <property type="protein sequence ID" value="KAK1759700.1"/>
    <property type="molecule type" value="Genomic_DNA"/>
</dbReference>
<gene>
    <name evidence="2" type="ORF">QBC47DRAFT_293449</name>
</gene>
<comment type="caution">
    <text evidence="2">The sequence shown here is derived from an EMBL/GenBank/DDBJ whole genome shotgun (WGS) entry which is preliminary data.</text>
</comment>
<dbReference type="InterPro" id="IPR001810">
    <property type="entry name" value="F-box_dom"/>
</dbReference>
<evidence type="ECO:0000259" key="1">
    <source>
        <dbReference type="PROSITE" id="PS50181"/>
    </source>
</evidence>
<dbReference type="InterPro" id="IPR036322">
    <property type="entry name" value="WD40_repeat_dom_sf"/>
</dbReference>
<dbReference type="SUPFAM" id="SSF81383">
    <property type="entry name" value="F-box domain"/>
    <property type="match status" value="1"/>
</dbReference>
<feature type="domain" description="F-box" evidence="1">
    <location>
        <begin position="2"/>
        <end position="48"/>
    </location>
</feature>
<reference evidence="2" key="1">
    <citation type="submission" date="2023-06" db="EMBL/GenBank/DDBJ databases">
        <title>Genome-scale phylogeny and comparative genomics of the fungal order Sordariales.</title>
        <authorList>
            <consortium name="Lawrence Berkeley National Laboratory"/>
            <person name="Hensen N."/>
            <person name="Bonometti L."/>
            <person name="Westerberg I."/>
            <person name="Brannstrom I.O."/>
            <person name="Guillou S."/>
            <person name="Cros-Aarteil S."/>
            <person name="Calhoun S."/>
            <person name="Haridas S."/>
            <person name="Kuo A."/>
            <person name="Mondo S."/>
            <person name="Pangilinan J."/>
            <person name="Riley R."/>
            <person name="Labutti K."/>
            <person name="Andreopoulos B."/>
            <person name="Lipzen A."/>
            <person name="Chen C."/>
            <person name="Yanf M."/>
            <person name="Daum C."/>
            <person name="Ng V."/>
            <person name="Clum A."/>
            <person name="Steindorff A."/>
            <person name="Ohm R."/>
            <person name="Martin F."/>
            <person name="Silar P."/>
            <person name="Natvig D."/>
            <person name="Lalanne C."/>
            <person name="Gautier V."/>
            <person name="Ament-Velasquez S.L."/>
            <person name="Kruys A."/>
            <person name="Hutchinson M.I."/>
            <person name="Powell A.J."/>
            <person name="Barry K."/>
            <person name="Miller A.N."/>
            <person name="Grigoriev I.V."/>
            <person name="Debuchy R."/>
            <person name="Gladieux P."/>
            <person name="Thoren M.H."/>
            <person name="Johannesson H."/>
        </authorList>
    </citation>
    <scope>NUCLEOTIDE SEQUENCE</scope>
    <source>
        <strain evidence="2">PSN4</strain>
    </source>
</reference>
<protein>
    <submittedName>
        <fullName evidence="2">EID1-like F-box protein 1</fullName>
    </submittedName>
</protein>